<dbReference type="Gene3D" id="1.20.900.10">
    <property type="entry name" value="Dbl homology (DH) domain"/>
    <property type="match status" value="1"/>
</dbReference>
<proteinExistence type="predicted"/>
<evidence type="ECO:0000313" key="1">
    <source>
        <dbReference type="EMBL" id="CAG2060360.1"/>
    </source>
</evidence>
<dbReference type="PANTHER" id="PTHR45818:SF3">
    <property type="entry name" value="PROTEIN VAV"/>
    <property type="match status" value="1"/>
</dbReference>
<dbReference type="PANTHER" id="PTHR45818">
    <property type="entry name" value="PROTEIN VAV"/>
    <property type="match status" value="1"/>
</dbReference>
<accession>A0ABN7P2W6</accession>
<reference evidence="1" key="1">
    <citation type="submission" date="2021-03" db="EMBL/GenBank/DDBJ databases">
        <authorList>
            <person name="Tran Van P."/>
        </authorList>
    </citation>
    <scope>NUCLEOTIDE SEQUENCE</scope>
</reference>
<dbReference type="InterPro" id="IPR035899">
    <property type="entry name" value="DBL_dom_sf"/>
</dbReference>
<organism evidence="1 2">
    <name type="scientific">Timema podura</name>
    <name type="common">Walking stick</name>
    <dbReference type="NCBI Taxonomy" id="61482"/>
    <lineage>
        <taxon>Eukaryota</taxon>
        <taxon>Metazoa</taxon>
        <taxon>Ecdysozoa</taxon>
        <taxon>Arthropoda</taxon>
        <taxon>Hexapoda</taxon>
        <taxon>Insecta</taxon>
        <taxon>Pterygota</taxon>
        <taxon>Neoptera</taxon>
        <taxon>Polyneoptera</taxon>
        <taxon>Phasmatodea</taxon>
        <taxon>Timematodea</taxon>
        <taxon>Timematoidea</taxon>
        <taxon>Timematidae</taxon>
        <taxon>Timema</taxon>
    </lineage>
</organism>
<dbReference type="EMBL" id="CAJPIN010012181">
    <property type="protein sequence ID" value="CAG2060360.1"/>
    <property type="molecule type" value="Genomic_DNA"/>
</dbReference>
<dbReference type="InterPro" id="IPR011993">
    <property type="entry name" value="PH-like_dom_sf"/>
</dbReference>
<gene>
    <name evidence="1" type="ORF">TPAB3V08_LOCUS7317</name>
</gene>
<protein>
    <submittedName>
        <fullName evidence="1">Uncharacterized protein</fullName>
    </submittedName>
</protein>
<evidence type="ECO:0000313" key="2">
    <source>
        <dbReference type="Proteomes" id="UP001153148"/>
    </source>
</evidence>
<feature type="non-terminal residue" evidence="1">
    <location>
        <position position="128"/>
    </location>
</feature>
<dbReference type="SUPFAM" id="SSF48065">
    <property type="entry name" value="DBL homology domain (DH-domain)"/>
    <property type="match status" value="1"/>
</dbReference>
<dbReference type="Gene3D" id="2.30.29.30">
    <property type="entry name" value="Pleckstrin-homology domain (PH domain)/Phosphotyrosine-binding domain (PTB)"/>
    <property type="match status" value="1"/>
</dbReference>
<comment type="caution">
    <text evidence="1">The sequence shown here is derived from an EMBL/GenBank/DDBJ whole genome shotgun (WGS) entry which is preliminary data.</text>
</comment>
<name>A0ABN7P2W6_TIMPD</name>
<keyword evidence="2" id="KW-1185">Reference proteome</keyword>
<sequence>MFLSGSRHQGASLELHGVPFRVESTKELVWNYRVFLLGLRHQGASLELQDNHEDYRGLERAKEAMVDVAQYINEVKRDSDTLAIMSSIQDSISDLDMPENTELKDYGRLLKDGELKIKAHDDQKIKTR</sequence>
<dbReference type="Proteomes" id="UP001153148">
    <property type="component" value="Unassembled WGS sequence"/>
</dbReference>